<evidence type="ECO:0000256" key="7">
    <source>
        <dbReference type="SAM" id="Phobius"/>
    </source>
</evidence>
<dbReference type="InterPro" id="IPR040911">
    <property type="entry name" value="Exostosin_GT47"/>
</dbReference>
<name>A0A078HLW4_BRANA</name>
<gene>
    <name evidence="9" type="primary">BnaC06g30040D</name>
    <name evidence="9" type="ORF">GSBRNA2T00066263001</name>
</gene>
<dbReference type="InterPro" id="IPR004263">
    <property type="entry name" value="Exostosin"/>
</dbReference>
<evidence type="ECO:0000256" key="3">
    <source>
        <dbReference type="ARBA" id="ARBA00022676"/>
    </source>
</evidence>
<keyword evidence="4" id="KW-0808">Transferase</keyword>
<dbReference type="Proteomes" id="UP000028999">
    <property type="component" value="Unassembled WGS sequence"/>
</dbReference>
<comment type="similarity">
    <text evidence="2">Belongs to the glycosyltransferase 47 family.</text>
</comment>
<evidence type="ECO:0000256" key="1">
    <source>
        <dbReference type="ARBA" id="ARBA00004323"/>
    </source>
</evidence>
<reference evidence="9 10" key="1">
    <citation type="journal article" date="2014" name="Science">
        <title>Plant genetics. Early allopolyploid evolution in the post-Neolithic Brassica napus oilseed genome.</title>
        <authorList>
            <person name="Chalhoub B."/>
            <person name="Denoeud F."/>
            <person name="Liu S."/>
            <person name="Parkin I.A."/>
            <person name="Tang H."/>
            <person name="Wang X."/>
            <person name="Chiquet J."/>
            <person name="Belcram H."/>
            <person name="Tong C."/>
            <person name="Samans B."/>
            <person name="Correa M."/>
            <person name="Da Silva C."/>
            <person name="Just J."/>
            <person name="Falentin C."/>
            <person name="Koh C.S."/>
            <person name="Le Clainche I."/>
            <person name="Bernard M."/>
            <person name="Bento P."/>
            <person name="Noel B."/>
            <person name="Labadie K."/>
            <person name="Alberti A."/>
            <person name="Charles M."/>
            <person name="Arnaud D."/>
            <person name="Guo H."/>
            <person name="Daviaud C."/>
            <person name="Alamery S."/>
            <person name="Jabbari K."/>
            <person name="Zhao M."/>
            <person name="Edger P.P."/>
            <person name="Chelaifa H."/>
            <person name="Tack D."/>
            <person name="Lassalle G."/>
            <person name="Mestiri I."/>
            <person name="Schnel N."/>
            <person name="Le Paslier M.C."/>
            <person name="Fan G."/>
            <person name="Renault V."/>
            <person name="Bayer P.E."/>
            <person name="Golicz A.A."/>
            <person name="Manoli S."/>
            <person name="Lee T.H."/>
            <person name="Thi V.H."/>
            <person name="Chalabi S."/>
            <person name="Hu Q."/>
            <person name="Fan C."/>
            <person name="Tollenaere R."/>
            <person name="Lu Y."/>
            <person name="Battail C."/>
            <person name="Shen J."/>
            <person name="Sidebottom C.H."/>
            <person name="Wang X."/>
            <person name="Canaguier A."/>
            <person name="Chauveau A."/>
            <person name="Berard A."/>
            <person name="Deniot G."/>
            <person name="Guan M."/>
            <person name="Liu Z."/>
            <person name="Sun F."/>
            <person name="Lim Y.P."/>
            <person name="Lyons E."/>
            <person name="Town C.D."/>
            <person name="Bancroft I."/>
            <person name="Wang X."/>
            <person name="Meng J."/>
            <person name="Ma J."/>
            <person name="Pires J.C."/>
            <person name="King G.J."/>
            <person name="Brunel D."/>
            <person name="Delourme R."/>
            <person name="Renard M."/>
            <person name="Aury J.M."/>
            <person name="Adams K.L."/>
            <person name="Batley J."/>
            <person name="Snowdon R.J."/>
            <person name="Tost J."/>
            <person name="Edwards D."/>
            <person name="Zhou Y."/>
            <person name="Hua W."/>
            <person name="Sharpe A.G."/>
            <person name="Paterson A.H."/>
            <person name="Guan C."/>
            <person name="Wincker P."/>
        </authorList>
    </citation>
    <scope>NUCLEOTIDE SEQUENCE [LARGE SCALE GENOMIC DNA]</scope>
    <source>
        <strain evidence="10">cv. Darmor-bzh</strain>
    </source>
</reference>
<keyword evidence="7" id="KW-0472">Membrane</keyword>
<dbReference type="PaxDb" id="3708-A0A078HLW4"/>
<evidence type="ECO:0000313" key="9">
    <source>
        <dbReference type="EMBL" id="CDY38581.1"/>
    </source>
</evidence>
<evidence type="ECO:0000259" key="8">
    <source>
        <dbReference type="Pfam" id="PF03016"/>
    </source>
</evidence>
<dbReference type="OrthoDB" id="1924787at2759"/>
<accession>A0A078HLW4</accession>
<dbReference type="GO" id="GO:0016757">
    <property type="term" value="F:glycosyltransferase activity"/>
    <property type="evidence" value="ECO:0007669"/>
    <property type="project" value="UniProtKB-KW"/>
</dbReference>
<keyword evidence="6" id="KW-0333">Golgi apparatus</keyword>
<proteinExistence type="inferred from homology"/>
<evidence type="ECO:0000256" key="6">
    <source>
        <dbReference type="ARBA" id="ARBA00023034"/>
    </source>
</evidence>
<evidence type="ECO:0000256" key="5">
    <source>
        <dbReference type="ARBA" id="ARBA00022968"/>
    </source>
</evidence>
<dbReference type="PANTHER" id="PTHR11062:SF255">
    <property type="entry name" value="XYLOGLUCAN GALACTOSYLTRANSFERASE GT17-RELATED"/>
    <property type="match status" value="1"/>
</dbReference>
<dbReference type="Gramene" id="CDY38581">
    <property type="protein sequence ID" value="CDY38581"/>
    <property type="gene ID" value="GSBRNA2T00066263001"/>
</dbReference>
<keyword evidence="3" id="KW-0328">Glycosyltransferase</keyword>
<keyword evidence="7" id="KW-0812">Transmembrane</keyword>
<keyword evidence="10" id="KW-1185">Reference proteome</keyword>
<dbReference type="PANTHER" id="PTHR11062">
    <property type="entry name" value="EXOSTOSIN HEPARAN SULFATE GLYCOSYLTRANSFERASE -RELATED"/>
    <property type="match status" value="1"/>
</dbReference>
<sequence>MAYNKKHVKIGLWPEKEEKEKKYSKNREALKLTVPTFLLFCSICLIFLILLSPFTSPPQTSFTASSLPRTCDQNFTVYVYDLPKEFNTNLLQNCRHLNIYTDMCPHVANNGLGQPLHRGGGDSETWFATHQFIAEMIFHARVKNHPCRTWEPNNADIFYVPFYGGLYASSVFREYNLTKRDELAVRLVDYMSGQRWWGRSNGRDHLLAFGRTAWDFMRSSDEAGTDFGANILMQLPLVRNMSVLTVERQPWDGDNQFGIPYPSYFHPYTSAEMLTWQDKMRSVERPHLFSFVGGPRKGLEKAAIRDELIRQCADSSRCELLKCESGGSRCHDPMTVLGVMARSRFCLQAPGDSFTRRSTFDAMLAGCIPVFFSPHTMYTQYMWYLPDDKRSYSVFMDEKNSTLIEQELSRISESEVVHMREAVIAMIPKMTYAHPNATNYDLPDAVDVALEALAMQAKTKVVYSL</sequence>
<dbReference type="OMA" id="AEMVTWQ"/>
<feature type="domain" description="Exostosin GT47" evidence="8">
    <location>
        <begin position="73"/>
        <end position="402"/>
    </location>
</feature>
<dbReference type="GO" id="GO:0000139">
    <property type="term" value="C:Golgi membrane"/>
    <property type="evidence" value="ECO:0007669"/>
    <property type="project" value="UniProtKB-SubCell"/>
</dbReference>
<dbReference type="AlphaFoldDB" id="A0A078HLW4"/>
<comment type="subcellular location">
    <subcellularLocation>
        <location evidence="1">Golgi apparatus membrane</location>
        <topology evidence="1">Single-pass type II membrane protein</topology>
    </subcellularLocation>
</comment>
<dbReference type="KEGG" id="bna:106402852"/>
<organism evidence="9 10">
    <name type="scientific">Brassica napus</name>
    <name type="common">Rape</name>
    <dbReference type="NCBI Taxonomy" id="3708"/>
    <lineage>
        <taxon>Eukaryota</taxon>
        <taxon>Viridiplantae</taxon>
        <taxon>Streptophyta</taxon>
        <taxon>Embryophyta</taxon>
        <taxon>Tracheophyta</taxon>
        <taxon>Spermatophyta</taxon>
        <taxon>Magnoliopsida</taxon>
        <taxon>eudicotyledons</taxon>
        <taxon>Gunneridae</taxon>
        <taxon>Pentapetalae</taxon>
        <taxon>rosids</taxon>
        <taxon>malvids</taxon>
        <taxon>Brassicales</taxon>
        <taxon>Brassicaceae</taxon>
        <taxon>Brassiceae</taxon>
        <taxon>Brassica</taxon>
    </lineage>
</organism>
<feature type="transmembrane region" description="Helical" evidence="7">
    <location>
        <begin position="29"/>
        <end position="51"/>
    </location>
</feature>
<dbReference type="Pfam" id="PF03016">
    <property type="entry name" value="Exostosin_GT47"/>
    <property type="match status" value="1"/>
</dbReference>
<dbReference type="EMBL" id="LK032427">
    <property type="protein sequence ID" value="CDY38581.1"/>
    <property type="molecule type" value="Genomic_DNA"/>
</dbReference>
<evidence type="ECO:0000256" key="2">
    <source>
        <dbReference type="ARBA" id="ARBA00010271"/>
    </source>
</evidence>
<evidence type="ECO:0000313" key="10">
    <source>
        <dbReference type="Proteomes" id="UP000028999"/>
    </source>
</evidence>
<dbReference type="STRING" id="3708.A0A078HLW4"/>
<protein>
    <submittedName>
        <fullName evidence="9">BnaC06g30040D protein</fullName>
    </submittedName>
</protein>
<keyword evidence="5" id="KW-0735">Signal-anchor</keyword>
<evidence type="ECO:0000256" key="4">
    <source>
        <dbReference type="ARBA" id="ARBA00022679"/>
    </source>
</evidence>
<keyword evidence="7" id="KW-1133">Transmembrane helix</keyword>